<feature type="region of interest" description="Disordered" evidence="1">
    <location>
        <begin position="326"/>
        <end position="350"/>
    </location>
</feature>
<gene>
    <name evidence="3" type="ORF">RF687_08875</name>
</gene>
<evidence type="ECO:0000313" key="3">
    <source>
        <dbReference type="EMBL" id="MDR0178055.1"/>
    </source>
</evidence>
<feature type="domain" description="DUF1266" evidence="2">
    <location>
        <begin position="106"/>
        <end position="278"/>
    </location>
</feature>
<accession>A0AAW8LC23</accession>
<feature type="compositionally biased region" description="Basic and acidic residues" evidence="1">
    <location>
        <begin position="44"/>
        <end position="65"/>
    </location>
</feature>
<proteinExistence type="predicted"/>
<protein>
    <submittedName>
        <fullName evidence="3">DUF1266 domain-containing protein</fullName>
    </submittedName>
</protein>
<dbReference type="AlphaFoldDB" id="A0AAW8LC23"/>
<dbReference type="Pfam" id="PF06889">
    <property type="entry name" value="DUF1266"/>
    <property type="match status" value="1"/>
</dbReference>
<dbReference type="RefSeq" id="WP_308680051.1">
    <property type="nucleotide sequence ID" value="NZ_JAMZMF010000012.1"/>
</dbReference>
<evidence type="ECO:0000256" key="1">
    <source>
        <dbReference type="SAM" id="MobiDB-lite"/>
    </source>
</evidence>
<evidence type="ECO:0000259" key="2">
    <source>
        <dbReference type="Pfam" id="PF06889"/>
    </source>
</evidence>
<organism evidence="3 4">
    <name type="scientific">Actinomyces oris</name>
    <dbReference type="NCBI Taxonomy" id="544580"/>
    <lineage>
        <taxon>Bacteria</taxon>
        <taxon>Bacillati</taxon>
        <taxon>Actinomycetota</taxon>
        <taxon>Actinomycetes</taxon>
        <taxon>Actinomycetales</taxon>
        <taxon>Actinomycetaceae</taxon>
        <taxon>Actinomyces</taxon>
    </lineage>
</organism>
<sequence>MSMQTLLLSAALVFFGVIATIEISKSIHQKIRLRRDKAASVPHRGEESTWNELTEHHRPVRHSEPEEFTAGPHERLLAICAPYSLCRRDPWDRLACSDLDGTRTMLSLDWGVCSRADLLSQVHWLITSGHRTSFDAERARWVDTSLAEAERHELRETAESSSDAAETLWRLERMLNNDRDIRNADFSAWDLVRAGMLTRCGFALGWLTEDETWDTLAILDQGLRERYRSWTQVSESFRLARWYWNSTSGMDEHFNDLHDLNRSLVLLSPDGPWGLIDWDVETPEPSFLILDDLLDGGVAAPLSAGDRKRATHWERWVDDQVITRGQHRPQHRPQHFGTHADQHHRFAKRA</sequence>
<dbReference type="InterPro" id="IPR009677">
    <property type="entry name" value="DUF1266"/>
</dbReference>
<dbReference type="Proteomes" id="UP001230065">
    <property type="component" value="Unassembled WGS sequence"/>
</dbReference>
<dbReference type="EMBL" id="JAMZMF010000012">
    <property type="protein sequence ID" value="MDR0178055.1"/>
    <property type="molecule type" value="Genomic_DNA"/>
</dbReference>
<evidence type="ECO:0000313" key="4">
    <source>
        <dbReference type="Proteomes" id="UP001230065"/>
    </source>
</evidence>
<reference evidence="3" key="1">
    <citation type="submission" date="2022-06" db="EMBL/GenBank/DDBJ databases">
        <title>Draft Genome Sequences of Three Actinomyces oris Strains, Isolated from Healthy Human Feces.</title>
        <authorList>
            <person name="Ye Y."/>
            <person name="Liu C."/>
            <person name="Zhao J."/>
            <person name="Xu J."/>
            <person name="Huang H."/>
            <person name="Wang B."/>
            <person name="Wei J."/>
            <person name="Jing X."/>
        </authorList>
    </citation>
    <scope>NUCLEOTIDE SEQUENCE</scope>
    <source>
        <strain evidence="3">CNGBCC1803727</strain>
    </source>
</reference>
<comment type="caution">
    <text evidence="3">The sequence shown here is derived from an EMBL/GenBank/DDBJ whole genome shotgun (WGS) entry which is preliminary data.</text>
</comment>
<feature type="region of interest" description="Disordered" evidence="1">
    <location>
        <begin position="44"/>
        <end position="67"/>
    </location>
</feature>
<name>A0AAW8LC23_9ACTO</name>